<sequence>MIEAYENRSSEFRSLLDVVHDRFRLRWRKHWNADLWETLRALAAEGKEQQGFALLPNCAPNLKLVAYQAFNPLLHSNSEGEPAQVKVNKQALSLRYAWDLGGNIVHFMVVTGSEVVDAVLVVEEDVLETVLLHDDGLKAQLEASMKILLP</sequence>
<reference evidence="1 2" key="1">
    <citation type="submission" date="2017-11" db="EMBL/GenBank/DDBJ databases">
        <title>Revised Sequence and Annotation of the Rhodobaca barguzinensis strain alga05 Genome.</title>
        <authorList>
            <person name="Kopejtka K."/>
            <person name="Tomasch J.M."/>
            <person name="Bunk B."/>
            <person name="Koblizek M."/>
        </authorList>
    </citation>
    <scope>NUCLEOTIDE SEQUENCE [LARGE SCALE GENOMIC DNA]</scope>
    <source>
        <strain evidence="2">alga05</strain>
    </source>
</reference>
<evidence type="ECO:0000313" key="1">
    <source>
        <dbReference type="EMBL" id="ATX65067.1"/>
    </source>
</evidence>
<protein>
    <submittedName>
        <fullName evidence="1">Uncharacterized protein</fullName>
    </submittedName>
</protein>
<dbReference type="RefSeq" id="WP_071479144.1">
    <property type="nucleotide sequence ID" value="NZ_CP024899.1"/>
</dbReference>
<accession>A0A2K8K6I9</accession>
<evidence type="ECO:0000313" key="2">
    <source>
        <dbReference type="Proteomes" id="UP000228948"/>
    </source>
</evidence>
<dbReference type="Proteomes" id="UP000228948">
    <property type="component" value="Chromosome"/>
</dbReference>
<gene>
    <name evidence="1" type="ORF">BG454_03840</name>
</gene>
<dbReference type="KEGG" id="rbg:BG454_03840"/>
<organism evidence="1 2">
    <name type="scientific">Roseinatronobacter bogoriensis subsp. barguzinensis</name>
    <dbReference type="NCBI Taxonomy" id="441209"/>
    <lineage>
        <taxon>Bacteria</taxon>
        <taxon>Pseudomonadati</taxon>
        <taxon>Pseudomonadota</taxon>
        <taxon>Alphaproteobacteria</taxon>
        <taxon>Rhodobacterales</taxon>
        <taxon>Paracoccaceae</taxon>
        <taxon>Roseinatronobacter</taxon>
    </lineage>
</organism>
<dbReference type="OrthoDB" id="10013366at2"/>
<keyword evidence="2" id="KW-1185">Reference proteome</keyword>
<dbReference type="AlphaFoldDB" id="A0A2K8K6I9"/>
<dbReference type="EMBL" id="CP024899">
    <property type="protein sequence ID" value="ATX65067.1"/>
    <property type="molecule type" value="Genomic_DNA"/>
</dbReference>
<proteinExistence type="predicted"/>
<name>A0A2K8K6I9_9RHOB</name>